<keyword evidence="4" id="KW-1185">Reference proteome</keyword>
<organism evidence="3 4">
    <name type="scientific">Coniochaeta ligniaria NRRL 30616</name>
    <dbReference type="NCBI Taxonomy" id="1408157"/>
    <lineage>
        <taxon>Eukaryota</taxon>
        <taxon>Fungi</taxon>
        <taxon>Dikarya</taxon>
        <taxon>Ascomycota</taxon>
        <taxon>Pezizomycotina</taxon>
        <taxon>Sordariomycetes</taxon>
        <taxon>Sordariomycetidae</taxon>
        <taxon>Coniochaetales</taxon>
        <taxon>Coniochaetaceae</taxon>
        <taxon>Coniochaeta</taxon>
    </lineage>
</organism>
<gene>
    <name evidence="3" type="ORF">CONLIGDRAFT_672180</name>
</gene>
<feature type="region of interest" description="Disordered" evidence="1">
    <location>
        <begin position="385"/>
        <end position="405"/>
    </location>
</feature>
<accession>A0A1J7JBQ1</accession>
<evidence type="ECO:0000313" key="3">
    <source>
        <dbReference type="EMBL" id="OIW26660.1"/>
    </source>
</evidence>
<protein>
    <recommendedName>
        <fullName evidence="2">GED domain-containing protein</fullName>
    </recommendedName>
</protein>
<evidence type="ECO:0000259" key="2">
    <source>
        <dbReference type="PROSITE" id="PS51388"/>
    </source>
</evidence>
<dbReference type="InParanoid" id="A0A1J7JBQ1"/>
<feature type="domain" description="GED" evidence="2">
    <location>
        <begin position="540"/>
        <end position="605"/>
    </location>
</feature>
<evidence type="ECO:0000313" key="4">
    <source>
        <dbReference type="Proteomes" id="UP000182658"/>
    </source>
</evidence>
<dbReference type="Pfam" id="PF14479">
    <property type="entry name" value="HeLo"/>
    <property type="match status" value="1"/>
</dbReference>
<dbReference type="PROSITE" id="PS51388">
    <property type="entry name" value="GED"/>
    <property type="match status" value="1"/>
</dbReference>
<dbReference type="PANTHER" id="PTHR37542">
    <property type="entry name" value="HELO DOMAIN-CONTAINING PROTEIN-RELATED"/>
    <property type="match status" value="1"/>
</dbReference>
<reference evidence="3 4" key="1">
    <citation type="submission" date="2016-10" db="EMBL/GenBank/DDBJ databases">
        <title>Draft genome sequence of Coniochaeta ligniaria NRRL30616, a lignocellulolytic fungus for bioabatement of inhibitors in plant biomass hydrolysates.</title>
        <authorList>
            <consortium name="DOE Joint Genome Institute"/>
            <person name="Jimenez D.J."/>
            <person name="Hector R.E."/>
            <person name="Riley R."/>
            <person name="Sun H."/>
            <person name="Grigoriev I.V."/>
            <person name="Van Elsas J.D."/>
            <person name="Nichols N.N."/>
        </authorList>
    </citation>
    <scope>NUCLEOTIDE SEQUENCE [LARGE SCALE GENOMIC DNA]</scope>
    <source>
        <strain evidence="3 4">NRRL 30616</strain>
    </source>
</reference>
<dbReference type="OrthoDB" id="20872at2759"/>
<proteinExistence type="predicted"/>
<sequence>MEVAGVIASAVTLAALFKSCIEAFDTIQLHKTQDTDFKKLLLRLNVEKCRLYIWGRSMRLTSGAPASAIDNFPFPGVVADCLEQIFDIFNDSDRLREKYGCKVLPSESVMDPISLRSNYSIRTFSAAFGNFQVRSSQAREGKMQSKSDILQKTRWVVHDEKRFRDLVQEVKDLISGLQDITKDLASTNKLEGDIGERIMSIRDVSTLEMVADVCEEPHPYITHVALTTADSVSIAATERLNVEAWVSQIESDESDGLSVGHLDDLTVTDLKYLILRNQQERSRIPITPQEPLKEAQGMDIIQTLPSLGNWKETLVETRRDLEDLCRSSHELVISALDGSYRNPPSMTFFDSAMYAGDMPAQLLRARALSENDHFAQRIRAQGRKRIFTGSSGPQSTDGASPPNVGKRDFARLEVEMLLRQIHGSYLSIHLNPRPVHTLFRAYSNNWHILAQKHMDNIGAVCQEFLENLIAYVWPTRMREPLRRHFLDPQMKALMEKALKELDLLTQDTNLEYFHHEPEYEDRLEKWRANTTETGASFSKAGELLEKAKIYYELSAERFIRNIVTQVIERHLLQGMYGIFTSANFLAMTKETIKAIQNKEDATSFW</sequence>
<dbReference type="STRING" id="1408157.A0A1J7JBQ1"/>
<dbReference type="InterPro" id="IPR020850">
    <property type="entry name" value="GED_dom"/>
</dbReference>
<feature type="compositionally biased region" description="Polar residues" evidence="1">
    <location>
        <begin position="388"/>
        <end position="398"/>
    </location>
</feature>
<evidence type="ECO:0000256" key="1">
    <source>
        <dbReference type="SAM" id="MobiDB-lite"/>
    </source>
</evidence>
<dbReference type="InterPro" id="IPR038305">
    <property type="entry name" value="HeLo_sf"/>
</dbReference>
<dbReference type="AlphaFoldDB" id="A0A1J7JBQ1"/>
<dbReference type="Gene3D" id="1.20.120.1020">
    <property type="entry name" value="Prion-inhibition and propagation, HeLo domain"/>
    <property type="match status" value="1"/>
</dbReference>
<dbReference type="EMBL" id="KV875100">
    <property type="protein sequence ID" value="OIW26660.1"/>
    <property type="molecule type" value="Genomic_DNA"/>
</dbReference>
<dbReference type="Proteomes" id="UP000182658">
    <property type="component" value="Unassembled WGS sequence"/>
</dbReference>
<dbReference type="InterPro" id="IPR029498">
    <property type="entry name" value="HeLo_dom"/>
</dbReference>
<name>A0A1J7JBQ1_9PEZI</name>